<dbReference type="InterPro" id="IPR043502">
    <property type="entry name" value="DNA/RNA_pol_sf"/>
</dbReference>
<protein>
    <submittedName>
        <fullName evidence="4">Protein ImuB</fullName>
    </submittedName>
</protein>
<feature type="domain" description="UmuC" evidence="3">
    <location>
        <begin position="14"/>
        <end position="149"/>
    </location>
</feature>
<evidence type="ECO:0000259" key="3">
    <source>
        <dbReference type="Pfam" id="PF00817"/>
    </source>
</evidence>
<dbReference type="Pfam" id="PF00817">
    <property type="entry name" value="IMS"/>
    <property type="match status" value="1"/>
</dbReference>
<proteinExistence type="inferred from homology"/>
<comment type="caution">
    <text evidence="4">The sequence shown here is derived from an EMBL/GenBank/DDBJ whole genome shotgun (WGS) entry which is preliminary data.</text>
</comment>
<dbReference type="EMBL" id="QGHA01000001">
    <property type="protein sequence ID" value="PWK79559.1"/>
    <property type="molecule type" value="Genomic_DNA"/>
</dbReference>
<dbReference type="SUPFAM" id="SSF56672">
    <property type="entry name" value="DNA/RNA polymerases"/>
    <property type="match status" value="1"/>
</dbReference>
<dbReference type="PANTHER" id="PTHR35369">
    <property type="entry name" value="BLR3025 PROTEIN-RELATED"/>
    <property type="match status" value="1"/>
</dbReference>
<keyword evidence="2" id="KW-0227">DNA damage</keyword>
<accession>A0A316HEB4</accession>
<gene>
    <name evidence="4" type="ORF">LX99_00016</name>
</gene>
<dbReference type="CDD" id="cd03468">
    <property type="entry name" value="PolY_like"/>
    <property type="match status" value="1"/>
</dbReference>
<dbReference type="InterPro" id="IPR001126">
    <property type="entry name" value="UmuC"/>
</dbReference>
<dbReference type="GO" id="GO:0006281">
    <property type="term" value="P:DNA repair"/>
    <property type="evidence" value="ECO:0007669"/>
    <property type="project" value="InterPro"/>
</dbReference>
<evidence type="ECO:0000256" key="1">
    <source>
        <dbReference type="ARBA" id="ARBA00010945"/>
    </source>
</evidence>
<name>A0A316HEB4_9SPHI</name>
<reference evidence="4 5" key="1">
    <citation type="submission" date="2018-05" db="EMBL/GenBank/DDBJ databases">
        <title>Genomic Encyclopedia of Archaeal and Bacterial Type Strains, Phase II (KMG-II): from individual species to whole genera.</title>
        <authorList>
            <person name="Goeker M."/>
        </authorList>
    </citation>
    <scope>NUCLEOTIDE SEQUENCE [LARGE SCALE GENOMIC DNA]</scope>
    <source>
        <strain evidence="4 5">DSM 19975</strain>
    </source>
</reference>
<keyword evidence="5" id="KW-1185">Reference proteome</keyword>
<dbReference type="Gene3D" id="3.40.1170.60">
    <property type="match status" value="1"/>
</dbReference>
<evidence type="ECO:0000313" key="5">
    <source>
        <dbReference type="Proteomes" id="UP000245678"/>
    </source>
</evidence>
<dbReference type="InterPro" id="IPR050356">
    <property type="entry name" value="SulA_CellDiv_inhibitor"/>
</dbReference>
<dbReference type="Gene3D" id="3.30.70.270">
    <property type="match status" value="1"/>
</dbReference>
<dbReference type="AlphaFoldDB" id="A0A316HEB4"/>
<dbReference type="RefSeq" id="WP_109605286.1">
    <property type="nucleotide sequence ID" value="NZ_QGHA01000001.1"/>
</dbReference>
<dbReference type="PANTHER" id="PTHR35369:SF2">
    <property type="entry name" value="BLR3025 PROTEIN"/>
    <property type="match status" value="1"/>
</dbReference>
<evidence type="ECO:0000256" key="2">
    <source>
        <dbReference type="ARBA" id="ARBA00022763"/>
    </source>
</evidence>
<evidence type="ECO:0000313" key="4">
    <source>
        <dbReference type="EMBL" id="PWK79559.1"/>
    </source>
</evidence>
<dbReference type="Proteomes" id="UP000245678">
    <property type="component" value="Unassembled WGS sequence"/>
</dbReference>
<organism evidence="4 5">
    <name type="scientific">Mucilaginibacter oryzae</name>
    <dbReference type="NCBI Taxonomy" id="468058"/>
    <lineage>
        <taxon>Bacteria</taxon>
        <taxon>Pseudomonadati</taxon>
        <taxon>Bacteroidota</taxon>
        <taxon>Sphingobacteriia</taxon>
        <taxon>Sphingobacteriales</taxon>
        <taxon>Sphingobacteriaceae</taxon>
        <taxon>Mucilaginibacter</taxon>
    </lineage>
</organism>
<comment type="similarity">
    <text evidence="1">Belongs to the DNA polymerase type-Y family.</text>
</comment>
<sequence>MPKRFLSLWFRYLLTDWKAIRQPELKGKTFVFAEPDHGRLIARAATATAQRFGIEVGMTVADAKVITPELVVLDHKMGRELKLLGGLAEWCLRYTFLIMLDPPDGLLLDITGCAHLRGGERGYLKDMISRLRIIGYGVHPGIAYTIGCAWGVARCAEKDLIVAEGGHRNALLPLPPSALRLPTDLLIKLQNLGLDKVSSFVHIPHSVLRRRFQKELVLRLLQALGQKEEFLIPLKRGCSI</sequence>
<dbReference type="InterPro" id="IPR043128">
    <property type="entry name" value="Rev_trsase/Diguanyl_cyclase"/>
</dbReference>